<name>W0JUT5_9EURY</name>
<organism evidence="1 2">
    <name type="scientific">Halostagnicola larsenii XH-48</name>
    <dbReference type="NCBI Taxonomy" id="797299"/>
    <lineage>
        <taxon>Archaea</taxon>
        <taxon>Methanobacteriati</taxon>
        <taxon>Methanobacteriota</taxon>
        <taxon>Stenosarchaea group</taxon>
        <taxon>Halobacteria</taxon>
        <taxon>Halobacteriales</taxon>
        <taxon>Natrialbaceae</taxon>
        <taxon>Halostagnicola</taxon>
    </lineage>
</organism>
<reference evidence="1 2" key="1">
    <citation type="submission" date="2014-01" db="EMBL/GenBank/DDBJ databases">
        <authorList>
            <consortium name="DOE Joint Genome Institute"/>
            <person name="Anderson I."/>
            <person name="Huntemann M."/>
            <person name="Han J."/>
            <person name="Chen A."/>
            <person name="Kyrpides N."/>
            <person name="Mavromatis K."/>
            <person name="Markowitz V."/>
            <person name="Palaniappan K."/>
            <person name="Ivanova N."/>
            <person name="Schaumberg A."/>
            <person name="Pati A."/>
            <person name="Liolios K."/>
            <person name="Nordberg H.P."/>
            <person name="Cantor M.N."/>
            <person name="Hua S.X."/>
            <person name="Woyke T."/>
        </authorList>
    </citation>
    <scope>NUCLEOTIDE SEQUENCE [LARGE SCALE GENOMIC DNA]</scope>
    <source>
        <strain evidence="1 2">XH-48</strain>
    </source>
</reference>
<dbReference type="EMBL" id="CP007055">
    <property type="protein sequence ID" value="AHG01030.1"/>
    <property type="molecule type" value="Genomic_DNA"/>
</dbReference>
<gene>
    <name evidence="1" type="ORF">HALLA_13465</name>
</gene>
<evidence type="ECO:0000313" key="1">
    <source>
        <dbReference type="EMBL" id="AHG01030.1"/>
    </source>
</evidence>
<dbReference type="AlphaFoldDB" id="W0JUT5"/>
<evidence type="ECO:0000313" key="2">
    <source>
        <dbReference type="Proteomes" id="UP000019024"/>
    </source>
</evidence>
<sequence length="332" mass="35111">MSRKRKRSRGTDGTVSRRAVLSVGLLASLGTVGAHASGAFDSISSNRNLDFGVADDDDALLGFEPYNVEGEDGERVTIAAVSNQFSSAVELTSIEGIGGSAVLRNIDTPVVPVGERVELAADLQCEDDFDDDVELEIRASGASNSVQLERAVPVTCTGEAERCVVRRDGLKLAGEVEPCAVEIRKWSGGDIEVKMEDDGRPAVLEDSLDIEATGNEVGIEIELEDSSIEGDLQARAFTNESDIEINLEGSTIDGDLMVHANGSAVGIELKLEESTIGGDVTIRSSGGEVEIELELEESTIGGDLEIRASAGELDVDEAINSEDVHGVITRSY</sequence>
<dbReference type="KEGG" id="hlr:HALLA_13465"/>
<evidence type="ECO:0008006" key="3">
    <source>
        <dbReference type="Google" id="ProtNLM"/>
    </source>
</evidence>
<protein>
    <recommendedName>
        <fullName evidence="3">Adhesin domain-containing protein</fullName>
    </recommendedName>
</protein>
<dbReference type="RefSeq" id="WP_049952888.1">
    <property type="nucleotide sequence ID" value="NZ_CP007055.1"/>
</dbReference>
<dbReference type="GeneID" id="25145444"/>
<accession>W0JUT5</accession>
<keyword evidence="2" id="KW-1185">Reference proteome</keyword>
<dbReference type="Proteomes" id="UP000019024">
    <property type="component" value="Chromosome"/>
</dbReference>
<proteinExistence type="predicted"/>
<dbReference type="eggNOG" id="arCOG02742">
    <property type="taxonomic scope" value="Archaea"/>
</dbReference>
<dbReference type="HOGENOM" id="CLU_835770_0_0_2"/>